<evidence type="ECO:0000313" key="20">
    <source>
        <dbReference type="Proteomes" id="UP000031967"/>
    </source>
</evidence>
<evidence type="ECO:0000256" key="9">
    <source>
        <dbReference type="ARBA" id="ARBA00022505"/>
    </source>
</evidence>
<dbReference type="SUPFAM" id="SSF50692">
    <property type="entry name" value="ADC-like"/>
    <property type="match status" value="1"/>
</dbReference>
<dbReference type="CDD" id="cd02776">
    <property type="entry name" value="MopB_CT_Nitrate-R-NarG-like"/>
    <property type="match status" value="1"/>
</dbReference>
<evidence type="ECO:0000256" key="8">
    <source>
        <dbReference type="ARBA" id="ARBA00022485"/>
    </source>
</evidence>
<evidence type="ECO:0000256" key="14">
    <source>
        <dbReference type="ARBA" id="ARBA00023014"/>
    </source>
</evidence>
<evidence type="ECO:0000256" key="2">
    <source>
        <dbReference type="ARBA" id="ARBA00001966"/>
    </source>
</evidence>
<evidence type="ECO:0000256" key="3">
    <source>
        <dbReference type="ARBA" id="ARBA00004202"/>
    </source>
</evidence>
<keyword evidence="9" id="KW-0500">Molybdenum</keyword>
<dbReference type="Gene3D" id="3.40.50.12440">
    <property type="match status" value="1"/>
</dbReference>
<dbReference type="InterPro" id="IPR050123">
    <property type="entry name" value="Prok_molybdopt-oxidoreductase"/>
</dbReference>
<comment type="cofactor">
    <cofactor evidence="2">
        <name>[4Fe-4S] cluster</name>
        <dbReference type="ChEBI" id="CHEBI:49883"/>
    </cofactor>
</comment>
<comment type="subcellular location">
    <subcellularLocation>
        <location evidence="3">Cell membrane</location>
        <topology evidence="3">Peripheral membrane protein</topology>
    </subcellularLocation>
</comment>
<evidence type="ECO:0000256" key="7">
    <source>
        <dbReference type="ARBA" id="ARBA00022475"/>
    </source>
</evidence>
<keyword evidence="14" id="KW-0411">Iron-sulfur</keyword>
<dbReference type="CDD" id="cd02750">
    <property type="entry name" value="MopB_Nitrate-R-NarG-like"/>
    <property type="match status" value="1"/>
</dbReference>
<evidence type="ECO:0000256" key="6">
    <source>
        <dbReference type="ARBA" id="ARBA00022448"/>
    </source>
</evidence>
<keyword evidence="15" id="KW-0534">Nitrate assimilation</keyword>
<dbReference type="Pfam" id="PF14710">
    <property type="entry name" value="Nitr_red_alph_N"/>
    <property type="match status" value="1"/>
</dbReference>
<keyword evidence="11" id="KW-0249">Electron transport</keyword>
<evidence type="ECO:0000256" key="1">
    <source>
        <dbReference type="ARBA" id="ARBA00001942"/>
    </source>
</evidence>
<evidence type="ECO:0000313" key="19">
    <source>
        <dbReference type="EMBL" id="KIL41671.1"/>
    </source>
</evidence>
<dbReference type="EMBL" id="JXAK01000007">
    <property type="protein sequence ID" value="KIL41671.1"/>
    <property type="molecule type" value="Genomic_DNA"/>
</dbReference>
<keyword evidence="12" id="KW-0560">Oxidoreductase</keyword>
<keyword evidence="13" id="KW-0408">Iron</keyword>
<dbReference type="Pfam" id="PF00384">
    <property type="entry name" value="Molybdopterin"/>
    <property type="match status" value="1"/>
</dbReference>
<evidence type="ECO:0000259" key="18">
    <source>
        <dbReference type="PROSITE" id="PS51669"/>
    </source>
</evidence>
<comment type="catalytic activity">
    <reaction evidence="17">
        <text>nitrate + a quinol = a quinone + nitrite + H2O</text>
        <dbReference type="Rhea" id="RHEA:56144"/>
        <dbReference type="ChEBI" id="CHEBI:15377"/>
        <dbReference type="ChEBI" id="CHEBI:16301"/>
        <dbReference type="ChEBI" id="CHEBI:17632"/>
        <dbReference type="ChEBI" id="CHEBI:24646"/>
        <dbReference type="ChEBI" id="CHEBI:132124"/>
        <dbReference type="EC" id="1.7.5.1"/>
    </reaction>
</comment>
<evidence type="ECO:0000256" key="16">
    <source>
        <dbReference type="ARBA" id="ARBA00023136"/>
    </source>
</evidence>
<dbReference type="InterPro" id="IPR006468">
    <property type="entry name" value="NarG"/>
</dbReference>
<evidence type="ECO:0000256" key="13">
    <source>
        <dbReference type="ARBA" id="ARBA00023004"/>
    </source>
</evidence>
<dbReference type="Gene3D" id="4.10.1200.10">
    <property type="entry name" value="nitrate reductase tail"/>
    <property type="match status" value="1"/>
</dbReference>
<name>A0ABR5AKX0_9BACL</name>
<keyword evidence="20" id="KW-1185">Reference proteome</keyword>
<evidence type="ECO:0000256" key="4">
    <source>
        <dbReference type="ARBA" id="ARBA00010312"/>
    </source>
</evidence>
<dbReference type="PANTHER" id="PTHR43105">
    <property type="entry name" value="RESPIRATORY NITRATE REDUCTASE"/>
    <property type="match status" value="1"/>
</dbReference>
<sequence>MKRIFPSIEKLKYFTKRERYSDGWSELSPYGREWEDAYRSRWQHDKVVRSTHGVNCTGSCSWKIFVKNGIVTWENQHTDYPSTGPDMPEFEPRGCPRGASFSWYLYSPLRVKYPYIRGVLLSMFREAMRETGDPVKAWAQIVENPEKASRYKKARGKGGLVRASWEEATQLISASMIYTLKKFGPDRIFGFSPIPAMSMVSYASGARFLSLIGAPLLSFYDWYADLPPASPQIWGDQTDVPESSDWFNSGYLLVWGSNLPMTRTPDAHFMTEARYRGTKVVSVSPDFAEFVKFADHWMQIKPGADGALAMAMGHVILKEFYVNRQTDYFVSYAKENTDFPNLITLEEREGGFVPSRFLTAEDLGVETNNAEWKTLVYDDKTGAFAVPHGSIGFRWGENGKWNLHMRDMTTGTPIEPRLSVLGVHDRIATVQLPYFDGEGKAVLRRAVPVKQVEAGGRTLTVTTVYDLTLANYGVPRGLGDDAPADYDEMKPYTPAWQEAITGIDRKLAERIAREFAKNAIDTGGRSMIIVGAGINHWYNSDTIYRAILNLVLMVGAQGVNGGGWAHYVGQEKLRPAEGWSSIAFARDWSAPPRHQNGTSFFYFATDQWRYEETPVHELVSPLAGKARYAHYADYNALAARLGWLPSYPQFNCNSLHMAEEAAKAGQSPADYIVNELKSGKLQFAVDDPDDPANFPRVLFVWRANLISSSGKGHEYFLKHLLGTTNGLLNEDEVSLRTEEIKWRGDAPEGKLDLLVSLDFRMTGTPLYSDIVLPAATWYEKSDLSSTDMHPFVHPFNPAVGPQWESRSDWDAFKEIAKQFSAMAEGQFAGPVQDIVTTPLLHDSPDELAQPYGQIKDWKKGETEPVPGKTMPRIHVVERDYAAVYEKMVSLGPQLKEKPNGTKGIQWSVADEYEQLKKINGTSRRTGITNGCPDLTTDTQVCEAILTLSSTTNGKVAVKAWEALEQKTALYLKDLAEERSEDRMTFASITAQPQTVITSPAFSGSKKGGRRYSPFTTNIEKRIPWRTLTGRQQYYLDHEMLIEFGEQMAVFKPTLKHTPFHPGSKRPDVKGKEVVLNYLTPHSKWSIHSMYYDSLPMLTLFRGGPTVWMNKDDAADAGIADNDWIECFNRNGAVAARAVVTHRIPRGMAFMYHAQDRHINVPGTKLTETRGGTHNSPTRIHVKPTHMIGGYAQLSYGFNYYGPTGNQRDLTVVIRKMEEVNWLED</sequence>
<comment type="similarity">
    <text evidence="4">Belongs to the prokaryotic molybdopterin-containing oxidoreductase family.</text>
</comment>
<keyword evidence="8" id="KW-0004">4Fe-4S</keyword>
<dbReference type="PROSITE" id="PS51669">
    <property type="entry name" value="4FE4S_MOW_BIS_MGD"/>
    <property type="match status" value="1"/>
</dbReference>
<comment type="caution">
    <text evidence="19">The sequence shown here is derived from an EMBL/GenBank/DDBJ whole genome shotgun (WGS) entry which is preliminary data.</text>
</comment>
<proteinExistence type="inferred from homology"/>
<evidence type="ECO:0000256" key="17">
    <source>
        <dbReference type="ARBA" id="ARBA00048294"/>
    </source>
</evidence>
<dbReference type="InterPro" id="IPR006963">
    <property type="entry name" value="Mopterin_OxRdtase_4Fe-4S_dom"/>
</dbReference>
<dbReference type="InterPro" id="IPR044906">
    <property type="entry name" value="Nitr_red_alph_N_sf"/>
</dbReference>
<dbReference type="Proteomes" id="UP000031967">
    <property type="component" value="Unassembled WGS sequence"/>
</dbReference>
<dbReference type="PROSITE" id="PS00932">
    <property type="entry name" value="MOLYBDOPTERIN_PROK_3"/>
    <property type="match status" value="1"/>
</dbReference>
<dbReference type="InterPro" id="IPR027467">
    <property type="entry name" value="MopterinOxRdtase_cofactor_BS"/>
</dbReference>
<dbReference type="InterPro" id="IPR037943">
    <property type="entry name" value="MopB_CT_Nitrate-R-NarG-like"/>
</dbReference>
<comment type="cofactor">
    <cofactor evidence="1">
        <name>Mo-bis(molybdopterin guanine dinucleotide)</name>
        <dbReference type="ChEBI" id="CHEBI:60539"/>
    </cofactor>
</comment>
<accession>A0ABR5AKX0</accession>
<dbReference type="InterPro" id="IPR006656">
    <property type="entry name" value="Mopterin_OxRdtase"/>
</dbReference>
<evidence type="ECO:0000256" key="15">
    <source>
        <dbReference type="ARBA" id="ARBA00023063"/>
    </source>
</evidence>
<organism evidence="19 20">
    <name type="scientific">Gordoniibacillus kamchatkensis</name>
    <dbReference type="NCBI Taxonomy" id="1590651"/>
    <lineage>
        <taxon>Bacteria</taxon>
        <taxon>Bacillati</taxon>
        <taxon>Bacillota</taxon>
        <taxon>Bacilli</taxon>
        <taxon>Bacillales</taxon>
        <taxon>Paenibacillaceae</taxon>
        <taxon>Gordoniibacillus</taxon>
    </lineage>
</organism>
<keyword evidence="6" id="KW-0813">Transport</keyword>
<dbReference type="SUPFAM" id="SSF53706">
    <property type="entry name" value="Formate dehydrogenase/DMSO reductase, domains 1-3"/>
    <property type="match status" value="1"/>
</dbReference>
<evidence type="ECO:0000256" key="5">
    <source>
        <dbReference type="ARBA" id="ARBA00012500"/>
    </source>
</evidence>
<protein>
    <recommendedName>
        <fullName evidence="5">nitrate reductase (quinone)</fullName>
        <ecNumber evidence="5">1.7.5.1</ecNumber>
    </recommendedName>
</protein>
<reference evidence="19 20" key="1">
    <citation type="submission" date="2014-12" db="EMBL/GenBank/DDBJ databases">
        <title>Draft genome sequence of Paenibacillus kamchatkensis strain B-2647.</title>
        <authorList>
            <person name="Karlyshev A.V."/>
            <person name="Kudryashova E.B."/>
        </authorList>
    </citation>
    <scope>NUCLEOTIDE SEQUENCE [LARGE SCALE GENOMIC DNA]</scope>
    <source>
        <strain evidence="19 20">VKM B-2647</strain>
    </source>
</reference>
<dbReference type="Pfam" id="PF01568">
    <property type="entry name" value="Molydop_binding"/>
    <property type="match status" value="1"/>
</dbReference>
<keyword evidence="16" id="KW-0472">Membrane</keyword>
<dbReference type="NCBIfam" id="TIGR01580">
    <property type="entry name" value="narG"/>
    <property type="match status" value="1"/>
</dbReference>
<gene>
    <name evidence="19" type="primary">narZ</name>
    <name evidence="19" type="ORF">SD70_06060</name>
</gene>
<dbReference type="SMART" id="SM00926">
    <property type="entry name" value="Molybdop_Fe4S4"/>
    <property type="match status" value="1"/>
</dbReference>
<dbReference type="PANTHER" id="PTHR43105:SF2">
    <property type="entry name" value="RESPIRATORY NITRATE REDUCTASE 2 ALPHA CHAIN"/>
    <property type="match status" value="1"/>
</dbReference>
<dbReference type="InterPro" id="IPR028189">
    <property type="entry name" value="Nitr_red_alph_N"/>
</dbReference>
<dbReference type="PROSITE" id="PS00551">
    <property type="entry name" value="MOLYBDOPTERIN_PROK_1"/>
    <property type="match status" value="1"/>
</dbReference>
<dbReference type="RefSeq" id="WP_041046559.1">
    <property type="nucleotide sequence ID" value="NZ_JXAK01000007.1"/>
</dbReference>
<keyword evidence="10" id="KW-0479">Metal-binding</keyword>
<dbReference type="EC" id="1.7.5.1" evidence="5"/>
<keyword evidence="7" id="KW-1003">Cell membrane</keyword>
<dbReference type="InterPro" id="IPR006657">
    <property type="entry name" value="MoPterin_dinucl-bd_dom"/>
</dbReference>
<dbReference type="InterPro" id="IPR009010">
    <property type="entry name" value="Asp_de-COase-like_dom_sf"/>
</dbReference>
<evidence type="ECO:0000256" key="11">
    <source>
        <dbReference type="ARBA" id="ARBA00022982"/>
    </source>
</evidence>
<feature type="domain" description="4Fe-4S Mo/W bis-MGD-type" evidence="18">
    <location>
        <begin position="45"/>
        <end position="109"/>
    </location>
</feature>
<dbReference type="InterPro" id="IPR006655">
    <property type="entry name" value="Mopterin_OxRdtase_prok_CS"/>
</dbReference>
<evidence type="ECO:0000256" key="10">
    <source>
        <dbReference type="ARBA" id="ARBA00022723"/>
    </source>
</evidence>
<evidence type="ECO:0000256" key="12">
    <source>
        <dbReference type="ARBA" id="ARBA00023002"/>
    </source>
</evidence>